<keyword evidence="3 4" id="KW-0131">Cell cycle</keyword>
<keyword evidence="1 4" id="KW-0132">Cell division</keyword>
<gene>
    <name evidence="4 8" type="primary">whiA</name>
    <name evidence="8" type="ORF">H9714_02445</name>
</gene>
<dbReference type="InterPro" id="IPR027434">
    <property type="entry name" value="Homing_endonucl"/>
</dbReference>
<dbReference type="NCBIfam" id="TIGR00647">
    <property type="entry name" value="DNA_bind_WhiA"/>
    <property type="match status" value="1"/>
</dbReference>
<evidence type="ECO:0000313" key="9">
    <source>
        <dbReference type="Proteomes" id="UP000824208"/>
    </source>
</evidence>
<reference evidence="8" key="1">
    <citation type="journal article" date="2021" name="PeerJ">
        <title>Extensive microbial diversity within the chicken gut microbiome revealed by metagenomics and culture.</title>
        <authorList>
            <person name="Gilroy R."/>
            <person name="Ravi A."/>
            <person name="Getino M."/>
            <person name="Pursley I."/>
            <person name="Horton D.L."/>
            <person name="Alikhan N.F."/>
            <person name="Baker D."/>
            <person name="Gharbi K."/>
            <person name="Hall N."/>
            <person name="Watson M."/>
            <person name="Adriaenssens E.M."/>
            <person name="Foster-Nyarko E."/>
            <person name="Jarju S."/>
            <person name="Secka A."/>
            <person name="Antonio M."/>
            <person name="Oren A."/>
            <person name="Chaudhuri R.R."/>
            <person name="La Ragione R."/>
            <person name="Hildebrand F."/>
            <person name="Pallen M.J."/>
        </authorList>
    </citation>
    <scope>NUCLEOTIDE SEQUENCE</scope>
    <source>
        <strain evidence="8">CHK189-11263</strain>
    </source>
</reference>
<dbReference type="PANTHER" id="PTHR37307">
    <property type="entry name" value="CELL DIVISION PROTEIN WHIA-RELATED"/>
    <property type="match status" value="1"/>
</dbReference>
<dbReference type="Pfam" id="PF14527">
    <property type="entry name" value="LAGLIDADG_WhiA"/>
    <property type="match status" value="1"/>
</dbReference>
<evidence type="ECO:0000259" key="6">
    <source>
        <dbReference type="Pfam" id="PF02650"/>
    </source>
</evidence>
<dbReference type="GO" id="GO:0043937">
    <property type="term" value="P:regulation of sporulation"/>
    <property type="evidence" value="ECO:0007669"/>
    <property type="project" value="InterPro"/>
</dbReference>
<proteinExistence type="inferred from homology"/>
<dbReference type="Pfam" id="PF02650">
    <property type="entry name" value="HTH_WhiA"/>
    <property type="match status" value="1"/>
</dbReference>
<dbReference type="GO" id="GO:0051301">
    <property type="term" value="P:cell division"/>
    <property type="evidence" value="ECO:0007669"/>
    <property type="project" value="UniProtKB-UniRule"/>
</dbReference>
<dbReference type="AlphaFoldDB" id="A0A9D2MA20"/>
<dbReference type="Proteomes" id="UP000824208">
    <property type="component" value="Unassembled WGS sequence"/>
</dbReference>
<dbReference type="PANTHER" id="PTHR37307:SF1">
    <property type="entry name" value="CELL DIVISION PROTEIN WHIA-RELATED"/>
    <property type="match status" value="1"/>
</dbReference>
<comment type="function">
    <text evidence="4">Involved in cell division and chromosome segregation.</text>
</comment>
<keyword evidence="2 4" id="KW-0238">DNA-binding</keyword>
<reference evidence="8" key="2">
    <citation type="submission" date="2021-04" db="EMBL/GenBank/DDBJ databases">
        <authorList>
            <person name="Gilroy R."/>
        </authorList>
    </citation>
    <scope>NUCLEOTIDE SEQUENCE</scope>
    <source>
        <strain evidence="8">CHK189-11263</strain>
    </source>
</reference>
<dbReference type="SUPFAM" id="SSF55608">
    <property type="entry name" value="Homing endonucleases"/>
    <property type="match status" value="1"/>
</dbReference>
<evidence type="ECO:0000313" key="8">
    <source>
        <dbReference type="EMBL" id="HJB56390.1"/>
    </source>
</evidence>
<dbReference type="GO" id="GO:0003677">
    <property type="term" value="F:DNA binding"/>
    <property type="evidence" value="ECO:0007669"/>
    <property type="project" value="UniProtKB-UniRule"/>
</dbReference>
<dbReference type="InterPro" id="IPR039518">
    <property type="entry name" value="WhiA_LAGLIDADG_dom"/>
</dbReference>
<evidence type="ECO:0000259" key="7">
    <source>
        <dbReference type="Pfam" id="PF14527"/>
    </source>
</evidence>
<keyword evidence="5" id="KW-0175">Coiled coil</keyword>
<dbReference type="InterPro" id="IPR023054">
    <property type="entry name" value="Sporulation_regulator_WhiA_C"/>
</dbReference>
<evidence type="ECO:0000256" key="2">
    <source>
        <dbReference type="ARBA" id="ARBA00023125"/>
    </source>
</evidence>
<dbReference type="EMBL" id="DWYC01000028">
    <property type="protein sequence ID" value="HJB56390.1"/>
    <property type="molecule type" value="Genomic_DNA"/>
</dbReference>
<accession>A0A9D2MA20</accession>
<feature type="coiled-coil region" evidence="5">
    <location>
        <begin position="216"/>
        <end position="246"/>
    </location>
</feature>
<dbReference type="HAMAP" id="MF_01420">
    <property type="entry name" value="HTH_type_WhiA"/>
    <property type="match status" value="1"/>
</dbReference>
<sequence length="300" mass="32898">MSFASETKEELCGASRTRPEEVQAEAYGVLLFCNQFSGRGVRVVTESEAFARRLPELFQAAFGVSFDRLPREDEPGAGKRVFAVEDPDKLALLCGTFGYDPRETLAHHINFAVLEEAAHRSAFFRGAFLAGGSVTDPAKRYHLELATSHYSVSRELCALLREEGFPPKDTTRNSNYLVYFKQSGVIREFLARIGAAGAAERVASARASKAVVGSVNRRVNCDAANLDKAVEAAQEQIGAIRRLEARGMLPDLPDKLREAAALRTAHPELTLSQLSELCDPPVSKSAFAHRLRKLMELSKG</sequence>
<name>A0A9D2MA20_9FIRM</name>
<organism evidence="8 9">
    <name type="scientific">Candidatus Flavonifractor intestinipullorum</name>
    <dbReference type="NCBI Taxonomy" id="2838587"/>
    <lineage>
        <taxon>Bacteria</taxon>
        <taxon>Bacillati</taxon>
        <taxon>Bacillota</taxon>
        <taxon>Clostridia</taxon>
        <taxon>Eubacteriales</taxon>
        <taxon>Oscillospiraceae</taxon>
        <taxon>Flavonifractor</taxon>
    </lineage>
</organism>
<comment type="similarity">
    <text evidence="4">Belongs to the WhiA family.</text>
</comment>
<feature type="domain" description="WhiA LAGLIDADG-like" evidence="7">
    <location>
        <begin position="121"/>
        <end position="209"/>
    </location>
</feature>
<evidence type="ECO:0000256" key="4">
    <source>
        <dbReference type="HAMAP-Rule" id="MF_01420"/>
    </source>
</evidence>
<evidence type="ECO:0000256" key="1">
    <source>
        <dbReference type="ARBA" id="ARBA00022618"/>
    </source>
</evidence>
<dbReference type="Gene3D" id="3.10.28.10">
    <property type="entry name" value="Homing endonucleases"/>
    <property type="match status" value="1"/>
</dbReference>
<dbReference type="InterPro" id="IPR003802">
    <property type="entry name" value="Sporulation_regulator_WhiA"/>
</dbReference>
<protein>
    <recommendedName>
        <fullName evidence="4">Probable cell division protein WhiA</fullName>
    </recommendedName>
</protein>
<evidence type="ECO:0000256" key="5">
    <source>
        <dbReference type="SAM" id="Coils"/>
    </source>
</evidence>
<feature type="domain" description="Sporulation regulator WhiA C-terminal" evidence="6">
    <location>
        <begin position="215"/>
        <end position="297"/>
    </location>
</feature>
<comment type="caution">
    <text evidence="8">The sequence shown here is derived from an EMBL/GenBank/DDBJ whole genome shotgun (WGS) entry which is preliminary data.</text>
</comment>
<evidence type="ECO:0000256" key="3">
    <source>
        <dbReference type="ARBA" id="ARBA00023306"/>
    </source>
</evidence>